<name>A0A1Y5RXA4_9RHOB</name>
<dbReference type="CDD" id="cd13131">
    <property type="entry name" value="MATE_NorM_like"/>
    <property type="match status" value="1"/>
</dbReference>
<dbReference type="AlphaFoldDB" id="A0A1Y5RXA4"/>
<feature type="transmembrane region" description="Helical" evidence="10">
    <location>
        <begin position="346"/>
        <end position="373"/>
    </location>
</feature>
<feature type="transmembrane region" description="Helical" evidence="10">
    <location>
        <begin position="36"/>
        <end position="60"/>
    </location>
</feature>
<sequence length="444" mass="46860">MILTLGLPLIGSHLAQFAIGVTDTVMMGWYGVAELAAVVLGSSLFFVIYIFGSGFALAVMPMVAEASEAGDETEVRRATRMGMWLSIAYSLLVLPLFWNSGALLSLLGQGDELAANARDYMRIAGFGVLPALLVMALKSFLSGLERTQIILWVSIAGAVLNGLLNWIFIFGNLGAPEMGVKGAALASALANGATLVMFAAYAGLARPLRGYVLFQRFWKPDMEAMKRVFLLGWPISVTLLAEVGLFAGAAVLVGWIGTREVAAHGIALQVSSATFLVHLGLSNAATVRAGRALGRGEVEDLKRGSRVVLGMSMLFACATVVVFFTVPELITGLFLAPDNPDRGTIIPLASALLIISGFFQLVDGAQAVALGLLRGVKDTRAPMVIAAFSYWGVGMPGSYVIGFVLGYGVHGVWYGLVLGLASAAVLLLARFWIWTVPRLAGAAA</sequence>
<organism evidence="11 12">
    <name type="scientific">Pseudoruegeria aquimaris</name>
    <dbReference type="NCBI Taxonomy" id="393663"/>
    <lineage>
        <taxon>Bacteria</taxon>
        <taxon>Pseudomonadati</taxon>
        <taxon>Pseudomonadota</taxon>
        <taxon>Alphaproteobacteria</taxon>
        <taxon>Rhodobacterales</taxon>
        <taxon>Roseobacteraceae</taxon>
        <taxon>Pseudoruegeria</taxon>
    </lineage>
</organism>
<keyword evidence="4" id="KW-1003">Cell membrane</keyword>
<gene>
    <name evidence="11" type="primary">mdtK</name>
    <name evidence="11" type="ORF">PSA7680_01163</name>
</gene>
<dbReference type="InterPro" id="IPR002528">
    <property type="entry name" value="MATE_fam"/>
</dbReference>
<dbReference type="GO" id="GO:0006811">
    <property type="term" value="P:monoatomic ion transport"/>
    <property type="evidence" value="ECO:0007669"/>
    <property type="project" value="UniProtKB-KW"/>
</dbReference>
<keyword evidence="5 10" id="KW-0812">Transmembrane</keyword>
<proteinExistence type="predicted"/>
<feature type="transmembrane region" description="Helical" evidence="10">
    <location>
        <begin position="120"/>
        <end position="137"/>
    </location>
</feature>
<feature type="transmembrane region" description="Helical" evidence="10">
    <location>
        <begin position="262"/>
        <end position="286"/>
    </location>
</feature>
<protein>
    <recommendedName>
        <fullName evidence="9">Multidrug-efflux transporter</fullName>
    </recommendedName>
</protein>
<dbReference type="InterPro" id="IPR050222">
    <property type="entry name" value="MATE_MdtK"/>
</dbReference>
<dbReference type="Proteomes" id="UP000193409">
    <property type="component" value="Unassembled WGS sequence"/>
</dbReference>
<feature type="transmembrane region" description="Helical" evidence="10">
    <location>
        <begin position="228"/>
        <end position="256"/>
    </location>
</feature>
<feature type="transmembrane region" description="Helical" evidence="10">
    <location>
        <begin position="149"/>
        <end position="171"/>
    </location>
</feature>
<evidence type="ECO:0000256" key="1">
    <source>
        <dbReference type="ARBA" id="ARBA00004429"/>
    </source>
</evidence>
<dbReference type="EMBL" id="FWFQ01000006">
    <property type="protein sequence ID" value="SLN26602.1"/>
    <property type="molecule type" value="Genomic_DNA"/>
</dbReference>
<reference evidence="11 12" key="1">
    <citation type="submission" date="2017-03" db="EMBL/GenBank/DDBJ databases">
        <authorList>
            <person name="Afonso C.L."/>
            <person name="Miller P.J."/>
            <person name="Scott M.A."/>
            <person name="Spackman E."/>
            <person name="Goraichik I."/>
            <person name="Dimitrov K.M."/>
            <person name="Suarez D.L."/>
            <person name="Swayne D.E."/>
        </authorList>
    </citation>
    <scope>NUCLEOTIDE SEQUENCE [LARGE SCALE GENOMIC DNA]</scope>
    <source>
        <strain evidence="11 12">CECT 7680</strain>
    </source>
</reference>
<keyword evidence="7" id="KW-0406">Ion transport</keyword>
<evidence type="ECO:0000256" key="8">
    <source>
        <dbReference type="ARBA" id="ARBA00023136"/>
    </source>
</evidence>
<evidence type="ECO:0000256" key="5">
    <source>
        <dbReference type="ARBA" id="ARBA00022692"/>
    </source>
</evidence>
<feature type="transmembrane region" description="Helical" evidence="10">
    <location>
        <begin position="307"/>
        <end position="326"/>
    </location>
</feature>
<keyword evidence="8 10" id="KW-0472">Membrane</keyword>
<feature type="transmembrane region" description="Helical" evidence="10">
    <location>
        <begin position="183"/>
        <end position="208"/>
    </location>
</feature>
<dbReference type="RefSeq" id="WP_245824480.1">
    <property type="nucleotide sequence ID" value="NZ_FWFQ01000006.1"/>
</dbReference>
<keyword evidence="3" id="KW-0050">Antiport</keyword>
<evidence type="ECO:0000313" key="12">
    <source>
        <dbReference type="Proteomes" id="UP000193409"/>
    </source>
</evidence>
<dbReference type="Pfam" id="PF01554">
    <property type="entry name" value="MatE"/>
    <property type="match status" value="2"/>
</dbReference>
<keyword evidence="2" id="KW-0813">Transport</keyword>
<dbReference type="PANTHER" id="PTHR43298">
    <property type="entry name" value="MULTIDRUG RESISTANCE PROTEIN NORM-RELATED"/>
    <property type="match status" value="1"/>
</dbReference>
<evidence type="ECO:0000256" key="4">
    <source>
        <dbReference type="ARBA" id="ARBA00022475"/>
    </source>
</evidence>
<dbReference type="PIRSF" id="PIRSF006603">
    <property type="entry name" value="DinF"/>
    <property type="match status" value="1"/>
</dbReference>
<feature type="transmembrane region" description="Helical" evidence="10">
    <location>
        <begin position="413"/>
        <end position="433"/>
    </location>
</feature>
<evidence type="ECO:0000256" key="3">
    <source>
        <dbReference type="ARBA" id="ARBA00022449"/>
    </source>
</evidence>
<evidence type="ECO:0000256" key="2">
    <source>
        <dbReference type="ARBA" id="ARBA00022448"/>
    </source>
</evidence>
<dbReference type="InterPro" id="IPR048279">
    <property type="entry name" value="MdtK-like"/>
</dbReference>
<keyword evidence="6 10" id="KW-1133">Transmembrane helix</keyword>
<feature type="transmembrane region" description="Helical" evidence="10">
    <location>
        <begin position="81"/>
        <end position="100"/>
    </location>
</feature>
<evidence type="ECO:0000256" key="7">
    <source>
        <dbReference type="ARBA" id="ARBA00023065"/>
    </source>
</evidence>
<evidence type="ECO:0000256" key="9">
    <source>
        <dbReference type="ARBA" id="ARBA00031636"/>
    </source>
</evidence>
<dbReference type="GO" id="GO:0015297">
    <property type="term" value="F:antiporter activity"/>
    <property type="evidence" value="ECO:0007669"/>
    <property type="project" value="UniProtKB-KW"/>
</dbReference>
<accession>A0A1Y5RXA4</accession>
<dbReference type="GO" id="GO:0042910">
    <property type="term" value="F:xenobiotic transmembrane transporter activity"/>
    <property type="evidence" value="ECO:0007669"/>
    <property type="project" value="InterPro"/>
</dbReference>
<evidence type="ECO:0000256" key="10">
    <source>
        <dbReference type="SAM" id="Phobius"/>
    </source>
</evidence>
<feature type="transmembrane region" description="Helical" evidence="10">
    <location>
        <begin position="385"/>
        <end position="407"/>
    </location>
</feature>
<comment type="subcellular location">
    <subcellularLocation>
        <location evidence="1">Cell inner membrane</location>
        <topology evidence="1">Multi-pass membrane protein</topology>
    </subcellularLocation>
</comment>
<evidence type="ECO:0000256" key="6">
    <source>
        <dbReference type="ARBA" id="ARBA00022989"/>
    </source>
</evidence>
<evidence type="ECO:0000313" key="11">
    <source>
        <dbReference type="EMBL" id="SLN26602.1"/>
    </source>
</evidence>
<dbReference type="NCBIfam" id="TIGR00797">
    <property type="entry name" value="matE"/>
    <property type="match status" value="1"/>
</dbReference>
<dbReference type="PANTHER" id="PTHR43298:SF2">
    <property type="entry name" value="FMN_FAD EXPORTER YEEO-RELATED"/>
    <property type="match status" value="1"/>
</dbReference>
<keyword evidence="12" id="KW-1185">Reference proteome</keyword>
<dbReference type="GO" id="GO:0005886">
    <property type="term" value="C:plasma membrane"/>
    <property type="evidence" value="ECO:0007669"/>
    <property type="project" value="UniProtKB-SubCell"/>
</dbReference>